<feature type="transmembrane region" description="Helical" evidence="1">
    <location>
        <begin position="12"/>
        <end position="34"/>
    </location>
</feature>
<keyword evidence="1" id="KW-0472">Membrane</keyword>
<proteinExistence type="predicted"/>
<evidence type="ECO:0000313" key="3">
    <source>
        <dbReference type="Proteomes" id="UP000217986"/>
    </source>
</evidence>
<name>A0A2A2EMK7_9BIFI</name>
<keyword evidence="1" id="KW-0812">Transmembrane</keyword>
<organism evidence="2 3">
    <name type="scientific">Bifidobacterium italicum</name>
    <dbReference type="NCBI Taxonomy" id="1960968"/>
    <lineage>
        <taxon>Bacteria</taxon>
        <taxon>Bacillati</taxon>
        <taxon>Actinomycetota</taxon>
        <taxon>Actinomycetes</taxon>
        <taxon>Bifidobacteriales</taxon>
        <taxon>Bifidobacteriaceae</taxon>
        <taxon>Bifidobacterium</taxon>
    </lineage>
</organism>
<feature type="transmembrane region" description="Helical" evidence="1">
    <location>
        <begin position="149"/>
        <end position="167"/>
    </location>
</feature>
<protein>
    <submittedName>
        <fullName evidence="2">Uncharacterized protein</fullName>
    </submittedName>
</protein>
<feature type="transmembrane region" description="Helical" evidence="1">
    <location>
        <begin position="83"/>
        <end position="104"/>
    </location>
</feature>
<reference evidence="2 3" key="1">
    <citation type="journal article" date="2017" name="ISME J.">
        <title>Unveiling bifidobacterial biogeography across the mammalian branch of the tree of life.</title>
        <authorList>
            <person name="Milani C."/>
            <person name="Mangifesta M."/>
            <person name="Mancabelli L."/>
            <person name="Lugli G.A."/>
            <person name="James K."/>
            <person name="Duranti S."/>
            <person name="Turroni F."/>
            <person name="Ferrario C."/>
            <person name="Ossiprandi M.C."/>
            <person name="van Sinderen D."/>
            <person name="Ventura M."/>
        </authorList>
    </citation>
    <scope>NUCLEOTIDE SEQUENCE [LARGE SCALE GENOMIC DNA]</scope>
    <source>
        <strain evidence="2 3">70</strain>
    </source>
</reference>
<keyword evidence="3" id="KW-1185">Reference proteome</keyword>
<dbReference type="Proteomes" id="UP000217986">
    <property type="component" value="Unassembled WGS sequence"/>
</dbReference>
<evidence type="ECO:0000256" key="1">
    <source>
        <dbReference type="SAM" id="Phobius"/>
    </source>
</evidence>
<feature type="transmembrane region" description="Helical" evidence="1">
    <location>
        <begin position="111"/>
        <end position="129"/>
    </location>
</feature>
<dbReference type="OrthoDB" id="3239487at2"/>
<comment type="caution">
    <text evidence="2">The sequence shown here is derived from an EMBL/GenBank/DDBJ whole genome shotgun (WGS) entry which is preliminary data.</text>
</comment>
<keyword evidence="1" id="KW-1133">Transmembrane helix</keyword>
<dbReference type="RefSeq" id="WP_095612697.1">
    <property type="nucleotide sequence ID" value="NZ_MVOG01000004.1"/>
</dbReference>
<gene>
    <name evidence="2" type="ORF">B1400_0280</name>
</gene>
<dbReference type="EMBL" id="MVOG01000004">
    <property type="protein sequence ID" value="PAU70086.1"/>
    <property type="molecule type" value="Genomic_DNA"/>
</dbReference>
<accession>A0A2A2EMK7</accession>
<sequence>MMSNQTTVRNLTIPKIIAIVGNALMLLCIFLPYASAPKDSPYREFADETIDGVRAGELADPSLFKFVTLYNKLKNDVAGGSEVATIIMVMVIAIAVAAILALIFACVSKGIPALVFSVVGFILFLVLNWDFSERGVISSDNYGWGFGYYLFFLAAIVAVIGAIWMIAAKRQSK</sequence>
<evidence type="ECO:0000313" key="2">
    <source>
        <dbReference type="EMBL" id="PAU70086.1"/>
    </source>
</evidence>
<dbReference type="AlphaFoldDB" id="A0A2A2EMK7"/>